<comment type="caution">
    <text evidence="3">The sequence shown here is derived from an EMBL/GenBank/DDBJ whole genome shotgun (WGS) entry which is preliminary data.</text>
</comment>
<dbReference type="RefSeq" id="WP_188614433.1">
    <property type="nucleotide sequence ID" value="NZ_BMJT01000004.1"/>
</dbReference>
<dbReference type="AlphaFoldDB" id="A0A917G4N7"/>
<dbReference type="PANTHER" id="PTHR43022:SF1">
    <property type="entry name" value="PROTEIN SMF"/>
    <property type="match status" value="1"/>
</dbReference>
<evidence type="ECO:0000256" key="1">
    <source>
        <dbReference type="ARBA" id="ARBA00006525"/>
    </source>
</evidence>
<dbReference type="Proteomes" id="UP000616608">
    <property type="component" value="Unassembled WGS sequence"/>
</dbReference>
<comment type="similarity">
    <text evidence="1">Belongs to the DprA/Smf family.</text>
</comment>
<gene>
    <name evidence="3" type="ORF">GCM10007425_15180</name>
</gene>
<feature type="domain" description="Smf/DprA SLOG" evidence="2">
    <location>
        <begin position="70"/>
        <end position="277"/>
    </location>
</feature>
<dbReference type="Pfam" id="PF02481">
    <property type="entry name" value="DNA_processg_A"/>
    <property type="match status" value="1"/>
</dbReference>
<evidence type="ECO:0000259" key="2">
    <source>
        <dbReference type="Pfam" id="PF02481"/>
    </source>
</evidence>
<reference evidence="3" key="1">
    <citation type="journal article" date="2014" name="Int. J. Syst. Evol. Microbiol.">
        <title>Complete genome sequence of Corynebacterium casei LMG S-19264T (=DSM 44701T), isolated from a smear-ripened cheese.</title>
        <authorList>
            <consortium name="US DOE Joint Genome Institute (JGI-PGF)"/>
            <person name="Walter F."/>
            <person name="Albersmeier A."/>
            <person name="Kalinowski J."/>
            <person name="Ruckert C."/>
        </authorList>
    </citation>
    <scope>NUCLEOTIDE SEQUENCE</scope>
    <source>
        <strain evidence="3">CGMCC 1.15760</strain>
    </source>
</reference>
<dbReference type="EMBL" id="BMJT01000004">
    <property type="protein sequence ID" value="GGG21661.1"/>
    <property type="molecule type" value="Genomic_DNA"/>
</dbReference>
<dbReference type="InterPro" id="IPR057666">
    <property type="entry name" value="DrpA_SLOG"/>
</dbReference>
<evidence type="ECO:0000313" key="4">
    <source>
        <dbReference type="Proteomes" id="UP000616608"/>
    </source>
</evidence>
<dbReference type="NCBIfam" id="TIGR00732">
    <property type="entry name" value="dprA"/>
    <property type="match status" value="1"/>
</dbReference>
<dbReference type="InterPro" id="IPR003488">
    <property type="entry name" value="DprA"/>
</dbReference>
<evidence type="ECO:0000313" key="3">
    <source>
        <dbReference type="EMBL" id="GGG21661.1"/>
    </source>
</evidence>
<dbReference type="Gene3D" id="3.40.50.450">
    <property type="match status" value="1"/>
</dbReference>
<dbReference type="PANTHER" id="PTHR43022">
    <property type="entry name" value="PROTEIN SMF"/>
    <property type="match status" value="1"/>
</dbReference>
<dbReference type="SUPFAM" id="SSF102405">
    <property type="entry name" value="MCP/YpsA-like"/>
    <property type="match status" value="1"/>
</dbReference>
<reference evidence="3" key="2">
    <citation type="submission" date="2020-09" db="EMBL/GenBank/DDBJ databases">
        <authorList>
            <person name="Sun Q."/>
            <person name="Zhou Y."/>
        </authorList>
    </citation>
    <scope>NUCLEOTIDE SEQUENCE</scope>
    <source>
        <strain evidence="3">CGMCC 1.15760</strain>
    </source>
</reference>
<keyword evidence="4" id="KW-1185">Reference proteome</keyword>
<protein>
    <submittedName>
        <fullName evidence="3">DNA processing protein DprA</fullName>
    </submittedName>
</protein>
<sequence length="286" mass="31692">MLTQQQLLALHYLFPISAKVVTQLTEISPTSLRKSLPISAKKAQQIFHNYEKIQHYDFLSYYAQQHITPIMYIDNAYPTMLLNSYDAPSLLYAKGNINLLQQMAIAIIGSRKAGLYTKVVLEAIIPPLIKANTVIVSGLAKGADTYAHEHTIACGGQTIAVLGHGFYHMYPRENELLAEKIATEHLLLTEFAPHMPPARHHFPMRNRIISGLSQALVVTEAAMRSGTLITTEFALEEGKDVFVVPGPIHSPLSQGTNYLLQEGAIPIINGNQIIDAMQLIFLNHGK</sequence>
<proteinExistence type="inferred from homology"/>
<organism evidence="3 4">
    <name type="scientific">Lysinibacillus alkalisoli</name>
    <dbReference type="NCBI Taxonomy" id="1911548"/>
    <lineage>
        <taxon>Bacteria</taxon>
        <taxon>Bacillati</taxon>
        <taxon>Bacillota</taxon>
        <taxon>Bacilli</taxon>
        <taxon>Bacillales</taxon>
        <taxon>Bacillaceae</taxon>
        <taxon>Lysinibacillus</taxon>
    </lineage>
</organism>
<name>A0A917G4N7_9BACI</name>
<accession>A0A917G4N7</accession>
<dbReference type="GO" id="GO:0009294">
    <property type="term" value="P:DNA-mediated transformation"/>
    <property type="evidence" value="ECO:0007669"/>
    <property type="project" value="InterPro"/>
</dbReference>